<organism evidence="2">
    <name type="scientific">Trepomonas sp. PC1</name>
    <dbReference type="NCBI Taxonomy" id="1076344"/>
    <lineage>
        <taxon>Eukaryota</taxon>
        <taxon>Metamonada</taxon>
        <taxon>Diplomonadida</taxon>
        <taxon>Hexamitidae</taxon>
        <taxon>Hexamitinae</taxon>
        <taxon>Trepomonas</taxon>
    </lineage>
</organism>
<proteinExistence type="predicted"/>
<feature type="coiled-coil region" evidence="1">
    <location>
        <begin position="228"/>
        <end position="315"/>
    </location>
</feature>
<sequence>ENRLLKDENVDQKNQIVKYCRLQTKLSQELNNVKDDLTKYKDNENTKEIFYKNQIIYLQQQQEQEIDKKNEVIKKLELQNNSLKSNIKKHLNKINEYEQLIENLQKQIKLQDEQRNIKQEKCNTEQLILSINENNKLKEKIQIYQKEAEQLNILKQNLEQEFQLLKTDLTGKINEKQFKINTLENVIKKLEENICAFEQNDYDHQANEILKQQLFEVETQLRQSKAINMNLEEHFASSRKEIQEIQEKLSSQIDKLQEEKIVLFKEKESYFQQLKGVKNDLFNTSSKLQNASKMLVKLQQEHKAMEEKKNKYKEQAKMQNQGIFDSQLLKYLLKKGLDIDSDKRYSMILLLILYQREKQSNDTIKLIQQYITQLNDL</sequence>
<feature type="non-terminal residue" evidence="2">
    <location>
        <position position="377"/>
    </location>
</feature>
<dbReference type="EMBL" id="GDID01007434">
    <property type="protein sequence ID" value="JAP89172.1"/>
    <property type="molecule type" value="Transcribed_RNA"/>
</dbReference>
<gene>
    <name evidence="2" type="ORF">TPC1_31333</name>
</gene>
<reference evidence="2" key="1">
    <citation type="submission" date="2015-07" db="EMBL/GenBank/DDBJ databases">
        <title>Adaptation to a free-living lifestyle via gene acquisitions in the diplomonad Trepomonas sp. PC1.</title>
        <authorList>
            <person name="Xu F."/>
            <person name="Jerlstrom-Hultqvist J."/>
            <person name="Kolisko M."/>
            <person name="Simpson A.G.B."/>
            <person name="Roger A.J."/>
            <person name="Svard S.G."/>
            <person name="Andersson J.O."/>
        </authorList>
    </citation>
    <scope>NUCLEOTIDE SEQUENCE</scope>
    <source>
        <strain evidence="2">PC1</strain>
    </source>
</reference>
<feature type="coiled-coil region" evidence="1">
    <location>
        <begin position="23"/>
        <end position="200"/>
    </location>
</feature>
<keyword evidence="1" id="KW-0175">Coiled coil</keyword>
<name>A0A146JX22_9EUKA</name>
<evidence type="ECO:0000256" key="1">
    <source>
        <dbReference type="SAM" id="Coils"/>
    </source>
</evidence>
<evidence type="ECO:0000313" key="2">
    <source>
        <dbReference type="EMBL" id="JAP89172.1"/>
    </source>
</evidence>
<accession>A0A146JX22</accession>
<dbReference type="AlphaFoldDB" id="A0A146JX22"/>
<protein>
    <submittedName>
        <fullName evidence="2">Uncharacterized protein</fullName>
    </submittedName>
</protein>
<feature type="non-terminal residue" evidence="2">
    <location>
        <position position="1"/>
    </location>
</feature>